<dbReference type="STRING" id="1046627.BZARG_2150"/>
<dbReference type="eggNOG" id="COG0225">
    <property type="taxonomic scope" value="Bacteria"/>
</dbReference>
<comment type="function">
    <text evidence="4">Has an important function as a repair enzyme for proteins that have been inactivated by oxidation. Catalyzes the reversible oxidation-reduction of methionine sulfoxide in proteins to methionine.</text>
</comment>
<evidence type="ECO:0000313" key="6">
    <source>
        <dbReference type="EMBL" id="EGV44553.1"/>
    </source>
</evidence>
<feature type="domain" description="Peptide methionine sulphoxide reductase MsrA" evidence="5">
    <location>
        <begin position="8"/>
        <end position="160"/>
    </location>
</feature>
<dbReference type="NCBIfam" id="TIGR00401">
    <property type="entry name" value="msrA"/>
    <property type="match status" value="1"/>
</dbReference>
<dbReference type="EC" id="1.8.4.11" evidence="4"/>
<gene>
    <name evidence="4 6" type="primary">msrA</name>
    <name evidence="6" type="ORF">BZARG_2150</name>
</gene>
<comment type="catalytic activity">
    <reaction evidence="3 4">
        <text>[thioredoxin]-disulfide + L-methionine + H2O = L-methionine (S)-S-oxide + [thioredoxin]-dithiol</text>
        <dbReference type="Rhea" id="RHEA:19993"/>
        <dbReference type="Rhea" id="RHEA-COMP:10698"/>
        <dbReference type="Rhea" id="RHEA-COMP:10700"/>
        <dbReference type="ChEBI" id="CHEBI:15377"/>
        <dbReference type="ChEBI" id="CHEBI:29950"/>
        <dbReference type="ChEBI" id="CHEBI:50058"/>
        <dbReference type="ChEBI" id="CHEBI:57844"/>
        <dbReference type="ChEBI" id="CHEBI:58772"/>
        <dbReference type="EC" id="1.8.4.11"/>
    </reaction>
</comment>
<dbReference type="Proteomes" id="UP000003730">
    <property type="component" value="Unassembled WGS sequence"/>
</dbReference>
<comment type="catalytic activity">
    <reaction evidence="2 4">
        <text>L-methionyl-[protein] + [thioredoxin]-disulfide + H2O = L-methionyl-(S)-S-oxide-[protein] + [thioredoxin]-dithiol</text>
        <dbReference type="Rhea" id="RHEA:14217"/>
        <dbReference type="Rhea" id="RHEA-COMP:10698"/>
        <dbReference type="Rhea" id="RHEA-COMP:10700"/>
        <dbReference type="Rhea" id="RHEA-COMP:12313"/>
        <dbReference type="Rhea" id="RHEA-COMP:12315"/>
        <dbReference type="ChEBI" id="CHEBI:15377"/>
        <dbReference type="ChEBI" id="CHEBI:16044"/>
        <dbReference type="ChEBI" id="CHEBI:29950"/>
        <dbReference type="ChEBI" id="CHEBI:44120"/>
        <dbReference type="ChEBI" id="CHEBI:50058"/>
        <dbReference type="EC" id="1.8.4.11"/>
    </reaction>
</comment>
<dbReference type="PANTHER" id="PTHR43774:SF1">
    <property type="entry name" value="PEPTIDE METHIONINE SULFOXIDE REDUCTASE MSRA 2"/>
    <property type="match status" value="1"/>
</dbReference>
<feature type="active site" evidence="4">
    <location>
        <position position="14"/>
    </location>
</feature>
<dbReference type="OrthoDB" id="4174719at2"/>
<keyword evidence="7" id="KW-1185">Reference proteome</keyword>
<protein>
    <recommendedName>
        <fullName evidence="4">Peptide methionine sulfoxide reductase MsrA</fullName>
        <shortName evidence="4">Protein-methionine-S-oxide reductase</shortName>
        <ecNumber evidence="4">1.8.4.11</ecNumber>
    </recommendedName>
    <alternativeName>
        <fullName evidence="4">Peptide-methionine (S)-S-oxide reductase</fullName>
        <shortName evidence="4">Peptide Met(O) reductase</shortName>
    </alternativeName>
</protein>
<dbReference type="InterPro" id="IPR036509">
    <property type="entry name" value="Met_Sox_Rdtase_MsrA_sf"/>
</dbReference>
<proteinExistence type="inferred from homology"/>
<evidence type="ECO:0000256" key="4">
    <source>
        <dbReference type="HAMAP-Rule" id="MF_01401"/>
    </source>
</evidence>
<dbReference type="InterPro" id="IPR002569">
    <property type="entry name" value="Met_Sox_Rdtase_MsrA_dom"/>
</dbReference>
<dbReference type="Pfam" id="PF01625">
    <property type="entry name" value="PMSR"/>
    <property type="match status" value="1"/>
</dbReference>
<dbReference type="SUPFAM" id="SSF55068">
    <property type="entry name" value="Peptide methionine sulfoxide reductase"/>
    <property type="match status" value="1"/>
</dbReference>
<sequence>MHDNLHIMTVGGGCFWCVEAVFNQFKGVQKLQTGYMGGNVPGTPTYREVSSGLTGHAEVVQITFNDAIISYVELLGVFMASHDATISNADKNLGPYGSQYRSVIFYHNDTQKEIAETFIAELEGFNEKPIKTEIKPVKIFHEAEVYHQDYYNKNPEAAYCTTIISPKLKQLKKHFAKKLK</sequence>
<evidence type="ECO:0000256" key="1">
    <source>
        <dbReference type="ARBA" id="ARBA00023002"/>
    </source>
</evidence>
<dbReference type="AlphaFoldDB" id="G2EAF8"/>
<keyword evidence="1 4" id="KW-0560">Oxidoreductase</keyword>
<dbReference type="PANTHER" id="PTHR43774">
    <property type="entry name" value="PEPTIDE METHIONINE SULFOXIDE REDUCTASE"/>
    <property type="match status" value="1"/>
</dbReference>
<comment type="caution">
    <text evidence="6">The sequence shown here is derived from an EMBL/GenBank/DDBJ whole genome shotgun (WGS) entry which is preliminary data.</text>
</comment>
<name>G2EAF8_9FLAO</name>
<dbReference type="PATRIC" id="fig|1046627.3.peg.529"/>
<dbReference type="GO" id="GO:0008113">
    <property type="term" value="F:peptide-methionine (S)-S-oxide reductase activity"/>
    <property type="evidence" value="ECO:0007669"/>
    <property type="project" value="UniProtKB-UniRule"/>
</dbReference>
<dbReference type="HAMAP" id="MF_01401">
    <property type="entry name" value="MsrA"/>
    <property type="match status" value="1"/>
</dbReference>
<dbReference type="RefSeq" id="WP_008635132.1">
    <property type="nucleotide sequence ID" value="NZ_AFXZ01000005.1"/>
</dbReference>
<evidence type="ECO:0000313" key="7">
    <source>
        <dbReference type="Proteomes" id="UP000003730"/>
    </source>
</evidence>
<dbReference type="Gene3D" id="3.30.1060.10">
    <property type="entry name" value="Peptide methionine sulphoxide reductase MsrA"/>
    <property type="match status" value="1"/>
</dbReference>
<comment type="similarity">
    <text evidence="4">Belongs to the MsrA Met sulfoxide reductase family.</text>
</comment>
<organism evidence="6 7">
    <name type="scientific">Bizionia argentinensis JUB59</name>
    <dbReference type="NCBI Taxonomy" id="1046627"/>
    <lineage>
        <taxon>Bacteria</taxon>
        <taxon>Pseudomonadati</taxon>
        <taxon>Bacteroidota</taxon>
        <taxon>Flavobacteriia</taxon>
        <taxon>Flavobacteriales</taxon>
        <taxon>Flavobacteriaceae</taxon>
        <taxon>Bizionia</taxon>
    </lineage>
</organism>
<dbReference type="GO" id="GO:0033744">
    <property type="term" value="F:L-methionine:thioredoxin-disulfide S-oxidoreductase activity"/>
    <property type="evidence" value="ECO:0007669"/>
    <property type="project" value="RHEA"/>
</dbReference>
<evidence type="ECO:0000259" key="5">
    <source>
        <dbReference type="Pfam" id="PF01625"/>
    </source>
</evidence>
<dbReference type="EMBL" id="AFXZ01000005">
    <property type="protein sequence ID" value="EGV44553.1"/>
    <property type="molecule type" value="Genomic_DNA"/>
</dbReference>
<evidence type="ECO:0000256" key="3">
    <source>
        <dbReference type="ARBA" id="ARBA00048782"/>
    </source>
</evidence>
<accession>G2EAF8</accession>
<evidence type="ECO:0000256" key="2">
    <source>
        <dbReference type="ARBA" id="ARBA00047806"/>
    </source>
</evidence>
<reference evidence="6 7" key="1">
    <citation type="journal article" date="2008" name="Int. J. Syst. Evol. Microbiol.">
        <title>Bizionia argentinensis sp. nov., isolated from surface marine water in Antarctica.</title>
        <authorList>
            <person name="Bercovich A."/>
            <person name="Vazquez S.C."/>
            <person name="Yankilevich P."/>
            <person name="Coria S.H."/>
            <person name="Foti M."/>
            <person name="Hernandez E."/>
            <person name="Vidal A."/>
            <person name="Ruberto L."/>
            <person name="Melo C."/>
            <person name="Marenssi S."/>
            <person name="Criscuolo M."/>
            <person name="Memoli M."/>
            <person name="Arguelles M."/>
            <person name="Mac Cormack W.P."/>
        </authorList>
    </citation>
    <scope>NUCLEOTIDE SEQUENCE [LARGE SCALE GENOMIC DNA]</scope>
    <source>
        <strain evidence="6 7">JUB59</strain>
    </source>
</reference>